<keyword evidence="4 6" id="KW-0472">Membrane</keyword>
<sequence length="244" mass="26126">MSSFHGKESVRLPSTDDEAICSTSPSASTTTMITAAASTSSTSAATDQAVHSQQPKQSQGQKQSQNEKENTVTVYETDESSRMQNIEPMEVEADGDQTGARRQEAKAPVCCVFSTPCRSTTLTSQPMNSARFMALVGMAFLWTSAQIPVYFWGGIPPIVYGDLGGVDRWIWLITANLLASAAVCPFVGALSDLMGRRYVALLGCGLVVVGQLVCAFAHNMNSFIGWSSLLPPVLCCVTHFIAPD</sequence>
<name>A0A0F2LZ35_SPOSC</name>
<organism evidence="8 9">
    <name type="scientific">Sporothrix schenckii 1099-18</name>
    <dbReference type="NCBI Taxonomy" id="1397361"/>
    <lineage>
        <taxon>Eukaryota</taxon>
        <taxon>Fungi</taxon>
        <taxon>Dikarya</taxon>
        <taxon>Ascomycota</taxon>
        <taxon>Pezizomycotina</taxon>
        <taxon>Sordariomycetes</taxon>
        <taxon>Sordariomycetidae</taxon>
        <taxon>Ophiostomatales</taxon>
        <taxon>Ophiostomataceae</taxon>
        <taxon>Sporothrix</taxon>
    </lineage>
</organism>
<dbReference type="RefSeq" id="XP_016585399.1">
    <property type="nucleotide sequence ID" value="XM_016730447.1"/>
</dbReference>
<dbReference type="PROSITE" id="PS00216">
    <property type="entry name" value="SUGAR_TRANSPORT_1"/>
    <property type="match status" value="1"/>
</dbReference>
<feature type="region of interest" description="Disordered" evidence="5">
    <location>
        <begin position="1"/>
        <end position="84"/>
    </location>
</feature>
<dbReference type="InterPro" id="IPR020846">
    <property type="entry name" value="MFS_dom"/>
</dbReference>
<dbReference type="VEuPathDB" id="FungiDB:SPSK_03610"/>
<feature type="transmembrane region" description="Helical" evidence="6">
    <location>
        <begin position="169"/>
        <end position="191"/>
    </location>
</feature>
<evidence type="ECO:0000313" key="9">
    <source>
        <dbReference type="Proteomes" id="UP000033710"/>
    </source>
</evidence>
<feature type="domain" description="Major facilitator superfamily (MFS) profile" evidence="7">
    <location>
        <begin position="132"/>
        <end position="244"/>
    </location>
</feature>
<dbReference type="Gene3D" id="1.20.1720.10">
    <property type="entry name" value="Multidrug resistance protein D"/>
    <property type="match status" value="1"/>
</dbReference>
<keyword evidence="3 6" id="KW-1133">Transmembrane helix</keyword>
<dbReference type="KEGG" id="ssck:SPSK_03610"/>
<feature type="compositionally biased region" description="Low complexity" evidence="5">
    <location>
        <begin position="22"/>
        <end position="64"/>
    </location>
</feature>
<evidence type="ECO:0000256" key="1">
    <source>
        <dbReference type="ARBA" id="ARBA00004141"/>
    </source>
</evidence>
<dbReference type="Proteomes" id="UP000033710">
    <property type="component" value="Unassembled WGS sequence"/>
</dbReference>
<evidence type="ECO:0000259" key="7">
    <source>
        <dbReference type="PROSITE" id="PS50850"/>
    </source>
</evidence>
<evidence type="ECO:0000256" key="3">
    <source>
        <dbReference type="ARBA" id="ARBA00022989"/>
    </source>
</evidence>
<reference evidence="8 9" key="1">
    <citation type="journal article" date="2014" name="BMC Genomics">
        <title>Comparative genomics of the major fungal agents of human and animal Sporotrichosis: Sporothrix schenckii and Sporothrix brasiliensis.</title>
        <authorList>
            <person name="Teixeira M.M."/>
            <person name="de Almeida L.G."/>
            <person name="Kubitschek-Barreira P."/>
            <person name="Alves F.L."/>
            <person name="Kioshima E.S."/>
            <person name="Abadio A.K."/>
            <person name="Fernandes L."/>
            <person name="Derengowski L.S."/>
            <person name="Ferreira K.S."/>
            <person name="Souza R.C."/>
            <person name="Ruiz J.C."/>
            <person name="de Andrade N.C."/>
            <person name="Paes H.C."/>
            <person name="Nicola A.M."/>
            <person name="Albuquerque P."/>
            <person name="Gerber A.L."/>
            <person name="Martins V.P."/>
            <person name="Peconick L.D."/>
            <person name="Neto A.V."/>
            <person name="Chaucanez C.B."/>
            <person name="Silva P.A."/>
            <person name="Cunha O.L."/>
            <person name="de Oliveira F.F."/>
            <person name="dos Santos T.C."/>
            <person name="Barros A.L."/>
            <person name="Soares M.A."/>
            <person name="de Oliveira L.M."/>
            <person name="Marini M.M."/>
            <person name="Villalobos-Duno H."/>
            <person name="Cunha M.M."/>
            <person name="de Hoog S."/>
            <person name="da Silveira J.F."/>
            <person name="Henrissat B."/>
            <person name="Nino-Vega G.A."/>
            <person name="Cisalpino P.S."/>
            <person name="Mora-Montes H.M."/>
            <person name="Almeida S.R."/>
            <person name="Stajich J.E."/>
            <person name="Lopes-Bezerra L.M."/>
            <person name="Vasconcelos A.T."/>
            <person name="Felipe M.S."/>
        </authorList>
    </citation>
    <scope>NUCLEOTIDE SEQUENCE [LARGE SCALE GENOMIC DNA]</scope>
    <source>
        <strain evidence="8 9">1099-18</strain>
    </source>
</reference>
<reference evidence="8 9" key="2">
    <citation type="journal article" date="2015" name="Eukaryot. Cell">
        <title>Asexual propagation of a virulent clone complex in a human and feline outbreak of sporotrichosis.</title>
        <authorList>
            <person name="Teixeira Mde M."/>
            <person name="Rodrigues A.M."/>
            <person name="Tsui C.K."/>
            <person name="de Almeida L.G."/>
            <person name="Van Diepeningen A.D."/>
            <person name="van den Ende B.G."/>
            <person name="Fernandes G.F."/>
            <person name="Kano R."/>
            <person name="Hamelin R.C."/>
            <person name="Lopes-Bezerra L.M."/>
            <person name="Vasconcelos A.T."/>
            <person name="de Hoog S."/>
            <person name="de Camargo Z.P."/>
            <person name="Felipe M.S."/>
        </authorList>
    </citation>
    <scope>NUCLEOTIDE SEQUENCE [LARGE SCALE GENOMIC DNA]</scope>
    <source>
        <strain evidence="8 9">1099-18</strain>
    </source>
</reference>
<dbReference type="PROSITE" id="PS50850">
    <property type="entry name" value="MFS"/>
    <property type="match status" value="1"/>
</dbReference>
<evidence type="ECO:0000313" key="8">
    <source>
        <dbReference type="EMBL" id="KJR82723.1"/>
    </source>
</evidence>
<dbReference type="InterPro" id="IPR036259">
    <property type="entry name" value="MFS_trans_sf"/>
</dbReference>
<accession>A0A0F2LZ35</accession>
<evidence type="ECO:0000256" key="5">
    <source>
        <dbReference type="SAM" id="MobiDB-lite"/>
    </source>
</evidence>
<gene>
    <name evidence="8" type="ORF">SPSK_03610</name>
</gene>
<dbReference type="PANTHER" id="PTHR23501:SF109">
    <property type="entry name" value="MAJOR FACILITATOR SUPERFAMILY (MFS) PROFILE DOMAIN-CONTAINING PROTEIN-RELATED"/>
    <property type="match status" value="1"/>
</dbReference>
<comment type="subcellular location">
    <subcellularLocation>
        <location evidence="1">Membrane</location>
        <topology evidence="1">Multi-pass membrane protein</topology>
    </subcellularLocation>
</comment>
<dbReference type="InterPro" id="IPR005829">
    <property type="entry name" value="Sugar_transporter_CS"/>
</dbReference>
<dbReference type="PANTHER" id="PTHR23501">
    <property type="entry name" value="MAJOR FACILITATOR SUPERFAMILY"/>
    <property type="match status" value="1"/>
</dbReference>
<dbReference type="AlphaFoldDB" id="A0A0F2LZ35"/>
<comment type="caution">
    <text evidence="8">The sequence shown here is derived from an EMBL/GenBank/DDBJ whole genome shotgun (WGS) entry which is preliminary data.</text>
</comment>
<feature type="compositionally biased region" description="Basic and acidic residues" evidence="5">
    <location>
        <begin position="1"/>
        <end position="10"/>
    </location>
</feature>
<feature type="transmembrane region" description="Helical" evidence="6">
    <location>
        <begin position="198"/>
        <end position="218"/>
    </location>
</feature>
<evidence type="ECO:0000256" key="2">
    <source>
        <dbReference type="ARBA" id="ARBA00022692"/>
    </source>
</evidence>
<dbReference type="EMBL" id="AXCR01000010">
    <property type="protein sequence ID" value="KJR82723.1"/>
    <property type="molecule type" value="Genomic_DNA"/>
</dbReference>
<evidence type="ECO:0000256" key="6">
    <source>
        <dbReference type="SAM" id="Phobius"/>
    </source>
</evidence>
<keyword evidence="2 6" id="KW-0812">Transmembrane</keyword>
<dbReference type="GO" id="GO:0022857">
    <property type="term" value="F:transmembrane transporter activity"/>
    <property type="evidence" value="ECO:0007669"/>
    <property type="project" value="InterPro"/>
</dbReference>
<dbReference type="GeneID" id="27665724"/>
<feature type="transmembrane region" description="Helical" evidence="6">
    <location>
        <begin position="132"/>
        <end position="153"/>
    </location>
</feature>
<evidence type="ECO:0000256" key="4">
    <source>
        <dbReference type="ARBA" id="ARBA00023136"/>
    </source>
</evidence>
<dbReference type="OrthoDB" id="4161376at2759"/>
<dbReference type="GO" id="GO:0005886">
    <property type="term" value="C:plasma membrane"/>
    <property type="evidence" value="ECO:0007669"/>
    <property type="project" value="TreeGrafter"/>
</dbReference>
<protein>
    <recommendedName>
        <fullName evidence="7">Major facilitator superfamily (MFS) profile domain-containing protein</fullName>
    </recommendedName>
</protein>
<proteinExistence type="predicted"/>
<dbReference type="SUPFAM" id="SSF103473">
    <property type="entry name" value="MFS general substrate transporter"/>
    <property type="match status" value="1"/>
</dbReference>